<comment type="caution">
    <text evidence="2">The sequence shown here is derived from an EMBL/GenBank/DDBJ whole genome shotgun (WGS) entry which is preliminary data.</text>
</comment>
<evidence type="ECO:0000256" key="1">
    <source>
        <dbReference type="SAM" id="MobiDB-lite"/>
    </source>
</evidence>
<protein>
    <submittedName>
        <fullName evidence="2">Uncharacterized protein</fullName>
    </submittedName>
</protein>
<organism evidence="2 3">
    <name type="scientific">Ataeniobius toweri</name>
    <dbReference type="NCBI Taxonomy" id="208326"/>
    <lineage>
        <taxon>Eukaryota</taxon>
        <taxon>Metazoa</taxon>
        <taxon>Chordata</taxon>
        <taxon>Craniata</taxon>
        <taxon>Vertebrata</taxon>
        <taxon>Euteleostomi</taxon>
        <taxon>Actinopterygii</taxon>
        <taxon>Neopterygii</taxon>
        <taxon>Teleostei</taxon>
        <taxon>Neoteleostei</taxon>
        <taxon>Acanthomorphata</taxon>
        <taxon>Ovalentaria</taxon>
        <taxon>Atherinomorphae</taxon>
        <taxon>Cyprinodontiformes</taxon>
        <taxon>Goodeidae</taxon>
        <taxon>Ataeniobius</taxon>
    </lineage>
</organism>
<dbReference type="EMBL" id="JAHUTI010068322">
    <property type="protein sequence ID" value="MED6253510.1"/>
    <property type="molecule type" value="Genomic_DNA"/>
</dbReference>
<proteinExistence type="predicted"/>
<accession>A0ABU7BVF1</accession>
<feature type="non-terminal residue" evidence="2">
    <location>
        <position position="1"/>
    </location>
</feature>
<feature type="compositionally biased region" description="Polar residues" evidence="1">
    <location>
        <begin position="87"/>
        <end position="97"/>
    </location>
</feature>
<dbReference type="Proteomes" id="UP001345963">
    <property type="component" value="Unassembled WGS sequence"/>
</dbReference>
<gene>
    <name evidence="2" type="ORF">ATANTOWER_032151</name>
</gene>
<evidence type="ECO:0000313" key="3">
    <source>
        <dbReference type="Proteomes" id="UP001345963"/>
    </source>
</evidence>
<name>A0ABU7BVF1_9TELE</name>
<keyword evidence="3" id="KW-1185">Reference proteome</keyword>
<reference evidence="2 3" key="1">
    <citation type="submission" date="2021-07" db="EMBL/GenBank/DDBJ databases">
        <authorList>
            <person name="Palmer J.M."/>
        </authorList>
    </citation>
    <scope>NUCLEOTIDE SEQUENCE [LARGE SCALE GENOMIC DNA]</scope>
    <source>
        <strain evidence="2 3">AT_MEX2019</strain>
        <tissue evidence="2">Muscle</tissue>
    </source>
</reference>
<feature type="region of interest" description="Disordered" evidence="1">
    <location>
        <begin position="87"/>
        <end position="107"/>
    </location>
</feature>
<evidence type="ECO:0000313" key="2">
    <source>
        <dbReference type="EMBL" id="MED6253510.1"/>
    </source>
</evidence>
<feature type="region of interest" description="Disordered" evidence="1">
    <location>
        <begin position="1"/>
        <end position="21"/>
    </location>
</feature>
<sequence length="107" mass="11772">QTKSYKTFGGKLASSEVEDKENGEFHHEVILTVQSHSASALTLRCSTTPQNTHKAGSAAAPDISTAHQSFNNKVTCTYHSEHIRLNSESNRTKTSCTLPRLSKKEIK</sequence>